<keyword evidence="1" id="KW-0812">Transmembrane</keyword>
<keyword evidence="1" id="KW-1133">Transmembrane helix</keyword>
<dbReference type="InterPro" id="IPR025749">
    <property type="entry name" value="Sphingomyelin_synth-like_dom"/>
</dbReference>
<reference evidence="4" key="1">
    <citation type="submission" date="2017-09" db="EMBL/GenBank/DDBJ databases">
        <title>Depth-based differentiation of microbial function through sediment-hosted aquifers and enrichment of novel symbionts in the deep terrestrial subsurface.</title>
        <authorList>
            <person name="Probst A.J."/>
            <person name="Ladd B."/>
            <person name="Jarett J.K."/>
            <person name="Geller-Mcgrath D.E."/>
            <person name="Sieber C.M.K."/>
            <person name="Emerson J.B."/>
            <person name="Anantharaman K."/>
            <person name="Thomas B.C."/>
            <person name="Malmstrom R."/>
            <person name="Stieglmeier M."/>
            <person name="Klingl A."/>
            <person name="Woyke T."/>
            <person name="Ryan C.M."/>
            <person name="Banfield J.F."/>
        </authorList>
    </citation>
    <scope>NUCLEOTIDE SEQUENCE [LARGE SCALE GENOMIC DNA]</scope>
</reference>
<feature type="transmembrane region" description="Helical" evidence="1">
    <location>
        <begin position="163"/>
        <end position="181"/>
    </location>
</feature>
<name>A0A2M7UDZ0_9BACT</name>
<organism evidence="3 4">
    <name type="scientific">Candidatus Portnoybacteria bacterium CG_4_10_14_0_2_um_filter_43_36</name>
    <dbReference type="NCBI Taxonomy" id="1974798"/>
    <lineage>
        <taxon>Bacteria</taxon>
        <taxon>Candidatus Portnoyibacteriota</taxon>
    </lineage>
</organism>
<dbReference type="EMBL" id="PFOH01000040">
    <property type="protein sequence ID" value="PIZ69442.1"/>
    <property type="molecule type" value="Genomic_DNA"/>
</dbReference>
<comment type="caution">
    <text evidence="3">The sequence shown here is derived from an EMBL/GenBank/DDBJ whole genome shotgun (WGS) entry which is preliminary data.</text>
</comment>
<sequence>MAKGDINVTNERKIDQPYKFLILVSVFFVLGSLLISYFASVYATKRASNPVDDFFLNILPAVDVTLIFIYGFILFCVFILFLVIRNPRKLPFIFKSIALFVVIRSIFVMLTHTAPSPEVAVNYSSFDFILRRIVLSGDLFFSGHTGFPFLMALLYWNHRRLRVFFAATAVFFGFIVLLGHLHYSIDVFSAFFITYGIYRLSQKFFKKELALFKRE</sequence>
<proteinExistence type="predicted"/>
<gene>
    <name evidence="3" type="ORF">COY10_01525</name>
</gene>
<feature type="domain" description="Sphingomyelin synthase-like" evidence="2">
    <location>
        <begin position="137"/>
        <end position="200"/>
    </location>
</feature>
<dbReference type="SUPFAM" id="SSF48317">
    <property type="entry name" value="Acid phosphatase/Vanadium-dependent haloperoxidase"/>
    <property type="match status" value="1"/>
</dbReference>
<dbReference type="Proteomes" id="UP000231688">
    <property type="component" value="Unassembled WGS sequence"/>
</dbReference>
<accession>A0A2M7UDZ0</accession>
<evidence type="ECO:0000313" key="4">
    <source>
        <dbReference type="Proteomes" id="UP000231688"/>
    </source>
</evidence>
<evidence type="ECO:0000256" key="1">
    <source>
        <dbReference type="SAM" id="Phobius"/>
    </source>
</evidence>
<dbReference type="Pfam" id="PF14360">
    <property type="entry name" value="PAP2_C"/>
    <property type="match status" value="1"/>
</dbReference>
<feature type="transmembrane region" description="Helical" evidence="1">
    <location>
        <begin position="134"/>
        <end position="156"/>
    </location>
</feature>
<feature type="transmembrane region" description="Helical" evidence="1">
    <location>
        <begin position="20"/>
        <end position="44"/>
    </location>
</feature>
<evidence type="ECO:0000259" key="2">
    <source>
        <dbReference type="Pfam" id="PF14360"/>
    </source>
</evidence>
<feature type="transmembrane region" description="Helical" evidence="1">
    <location>
        <begin position="64"/>
        <end position="84"/>
    </location>
</feature>
<dbReference type="AlphaFoldDB" id="A0A2M7UDZ0"/>
<protein>
    <recommendedName>
        <fullName evidence="2">Sphingomyelin synthase-like domain-containing protein</fullName>
    </recommendedName>
</protein>
<keyword evidence="1" id="KW-0472">Membrane</keyword>
<feature type="transmembrane region" description="Helical" evidence="1">
    <location>
        <begin position="96"/>
        <end position="114"/>
    </location>
</feature>
<dbReference type="InterPro" id="IPR036938">
    <property type="entry name" value="PAP2/HPO_sf"/>
</dbReference>
<evidence type="ECO:0000313" key="3">
    <source>
        <dbReference type="EMBL" id="PIZ69442.1"/>
    </source>
</evidence>